<dbReference type="AlphaFoldDB" id="A0A942US85"/>
<keyword evidence="10" id="KW-0812">Transmembrane</keyword>
<dbReference type="Gene3D" id="3.40.50.1820">
    <property type="entry name" value="alpha/beta hydrolase"/>
    <property type="match status" value="1"/>
</dbReference>
<gene>
    <name evidence="12" type="ORF">KHA91_13795</name>
</gene>
<name>A0A942US85_9BACI</name>
<dbReference type="PRINTS" id="PR00793">
    <property type="entry name" value="PROAMNOPTASE"/>
</dbReference>
<dbReference type="PANTHER" id="PTHR43722">
    <property type="entry name" value="PROLINE IMINOPEPTIDASE"/>
    <property type="match status" value="1"/>
</dbReference>
<feature type="domain" description="AB hydrolase-1" evidence="11">
    <location>
        <begin position="72"/>
        <end position="346"/>
    </location>
</feature>
<evidence type="ECO:0000256" key="8">
    <source>
        <dbReference type="ARBA" id="ARBA00022801"/>
    </source>
</evidence>
<evidence type="ECO:0000313" key="12">
    <source>
        <dbReference type="EMBL" id="MBS4223823.1"/>
    </source>
</evidence>
<dbReference type="InterPro" id="IPR000073">
    <property type="entry name" value="AB_hydrolase_1"/>
</dbReference>
<accession>A0A942US85</accession>
<organism evidence="12 13">
    <name type="scientific">Lederbergia citrea</name>
    <dbReference type="NCBI Taxonomy" id="2833581"/>
    <lineage>
        <taxon>Bacteria</taxon>
        <taxon>Bacillati</taxon>
        <taxon>Bacillota</taxon>
        <taxon>Bacilli</taxon>
        <taxon>Bacillales</taxon>
        <taxon>Bacillaceae</taxon>
        <taxon>Lederbergia</taxon>
    </lineage>
</organism>
<keyword evidence="8 12" id="KW-0378">Hydrolase</keyword>
<dbReference type="InterPro" id="IPR029058">
    <property type="entry name" value="AB_hydrolase_fold"/>
</dbReference>
<evidence type="ECO:0000256" key="9">
    <source>
        <dbReference type="ARBA" id="ARBA00029605"/>
    </source>
</evidence>
<feature type="transmembrane region" description="Helical" evidence="10">
    <location>
        <begin position="6"/>
        <end position="25"/>
    </location>
</feature>
<comment type="caution">
    <text evidence="12">The sequence shown here is derived from an EMBL/GenBank/DDBJ whole genome shotgun (WGS) entry which is preliminary data.</text>
</comment>
<evidence type="ECO:0000313" key="13">
    <source>
        <dbReference type="Proteomes" id="UP000676456"/>
    </source>
</evidence>
<evidence type="ECO:0000256" key="3">
    <source>
        <dbReference type="ARBA" id="ARBA00010088"/>
    </source>
</evidence>
<keyword evidence="10" id="KW-1133">Transmembrane helix</keyword>
<comment type="similarity">
    <text evidence="3">Belongs to the peptidase S33 family.</text>
</comment>
<dbReference type="EMBL" id="JAGYPN010000002">
    <property type="protein sequence ID" value="MBS4223823.1"/>
    <property type="molecule type" value="Genomic_DNA"/>
</dbReference>
<keyword evidence="10" id="KW-0472">Membrane</keyword>
<evidence type="ECO:0000256" key="10">
    <source>
        <dbReference type="SAM" id="Phobius"/>
    </source>
</evidence>
<evidence type="ECO:0000256" key="2">
    <source>
        <dbReference type="ARBA" id="ARBA00004496"/>
    </source>
</evidence>
<dbReference type="Pfam" id="PF00561">
    <property type="entry name" value="Abhydrolase_1"/>
    <property type="match status" value="1"/>
</dbReference>
<dbReference type="InterPro" id="IPR005944">
    <property type="entry name" value="Pro_iminopeptidase"/>
</dbReference>
<dbReference type="GO" id="GO:0005737">
    <property type="term" value="C:cytoplasm"/>
    <property type="evidence" value="ECO:0007669"/>
    <property type="project" value="UniProtKB-SubCell"/>
</dbReference>
<dbReference type="GO" id="GO:0006508">
    <property type="term" value="P:proteolysis"/>
    <property type="evidence" value="ECO:0007669"/>
    <property type="project" value="UniProtKB-KW"/>
</dbReference>
<comment type="catalytic activity">
    <reaction evidence="1">
        <text>Release of N-terminal proline from a peptide.</text>
        <dbReference type="EC" id="3.4.11.5"/>
    </reaction>
</comment>
<dbReference type="PANTHER" id="PTHR43722:SF1">
    <property type="entry name" value="PROLINE IMINOPEPTIDASE"/>
    <property type="match status" value="1"/>
</dbReference>
<keyword evidence="5" id="KW-0031">Aminopeptidase</keyword>
<dbReference type="SUPFAM" id="SSF53474">
    <property type="entry name" value="alpha/beta-Hydrolases"/>
    <property type="match status" value="1"/>
</dbReference>
<evidence type="ECO:0000256" key="4">
    <source>
        <dbReference type="ARBA" id="ARBA00012568"/>
    </source>
</evidence>
<evidence type="ECO:0000259" key="11">
    <source>
        <dbReference type="Pfam" id="PF00561"/>
    </source>
</evidence>
<evidence type="ECO:0000256" key="5">
    <source>
        <dbReference type="ARBA" id="ARBA00022438"/>
    </source>
</evidence>
<sequence length="360" mass="41274">MKFFMGIGLYIVIALVSIILLLLLLRGFKQYQINRESKKIIQNGGISEVRELTIGGISQYILVDGQRKENPFIIFLHGGPGQPFPFGVSSRNQFPVITEKFNAVYFDQRGSGKSFYKNMDMKTMNVEQFISDANEVIDFVREEYNQDKVYLVGMSWGSIIGLQLANRYPDKFYGYIGVDQIVNIKEGQVLGKQWLKEMAKDDKDVLEQIESFGEPPYYGELESQYSDMVNKYYGFNYKDENTKGANLIKLAGRSLVSPDYSLKDIYAGFFSGATFSLIESKELQKEIINTDFNELTIFKTPVYIIQGKHDKVANFDLAKDYIDRIEAPKKKFIVLENSAHMPNEEDFDVLIQSILLLDEH</sequence>
<reference evidence="12 13" key="1">
    <citation type="submission" date="2021-05" db="EMBL/GenBank/DDBJ databases">
        <title>Novel Bacillus species.</title>
        <authorList>
            <person name="Liu G."/>
        </authorList>
    </citation>
    <scope>NUCLEOTIDE SEQUENCE [LARGE SCALE GENOMIC DNA]</scope>
    <source>
        <strain evidence="12 13">FJAT-49682</strain>
    </source>
</reference>
<dbReference type="EC" id="3.4.11.5" evidence="4"/>
<evidence type="ECO:0000256" key="1">
    <source>
        <dbReference type="ARBA" id="ARBA00001585"/>
    </source>
</evidence>
<dbReference type="GO" id="GO:0004177">
    <property type="term" value="F:aminopeptidase activity"/>
    <property type="evidence" value="ECO:0007669"/>
    <property type="project" value="UniProtKB-KW"/>
</dbReference>
<keyword evidence="6" id="KW-0963">Cytoplasm</keyword>
<evidence type="ECO:0000256" key="6">
    <source>
        <dbReference type="ARBA" id="ARBA00022490"/>
    </source>
</evidence>
<evidence type="ECO:0000256" key="7">
    <source>
        <dbReference type="ARBA" id="ARBA00022670"/>
    </source>
</evidence>
<keyword evidence="13" id="KW-1185">Reference proteome</keyword>
<comment type="subcellular location">
    <subcellularLocation>
        <location evidence="2">Cytoplasm</location>
    </subcellularLocation>
</comment>
<protein>
    <recommendedName>
        <fullName evidence="4">prolyl aminopeptidase</fullName>
        <ecNumber evidence="4">3.4.11.5</ecNumber>
    </recommendedName>
    <alternativeName>
        <fullName evidence="9">Prolyl aminopeptidase</fullName>
    </alternativeName>
</protein>
<dbReference type="RefSeq" id="WP_213098800.1">
    <property type="nucleotide sequence ID" value="NZ_JAGYPK010000002.1"/>
</dbReference>
<proteinExistence type="inferred from homology"/>
<dbReference type="Proteomes" id="UP000676456">
    <property type="component" value="Unassembled WGS sequence"/>
</dbReference>
<dbReference type="InterPro" id="IPR002410">
    <property type="entry name" value="Peptidase_S33"/>
</dbReference>
<keyword evidence="7" id="KW-0645">Protease</keyword>